<dbReference type="EMBL" id="DSOL01000194">
    <property type="protein sequence ID" value="HEN28331.1"/>
    <property type="molecule type" value="Genomic_DNA"/>
</dbReference>
<reference evidence="2" key="1">
    <citation type="journal article" date="2020" name="mSystems">
        <title>Genome- and Community-Level Interaction Insights into Carbon Utilization and Element Cycling Functions of Hydrothermarchaeota in Hydrothermal Sediment.</title>
        <authorList>
            <person name="Zhou Z."/>
            <person name="Liu Y."/>
            <person name="Xu W."/>
            <person name="Pan J."/>
            <person name="Luo Z.H."/>
            <person name="Li M."/>
        </authorList>
    </citation>
    <scope>NUCLEOTIDE SEQUENCE [LARGE SCALE GENOMIC DNA]</scope>
    <source>
        <strain evidence="2">SpSt-34</strain>
    </source>
</reference>
<dbReference type="Pfam" id="PF09658">
    <property type="entry name" value="Cas_Csx9"/>
    <property type="match status" value="1"/>
</dbReference>
<evidence type="ECO:0000256" key="1">
    <source>
        <dbReference type="SAM" id="Phobius"/>
    </source>
</evidence>
<accession>A0A7C2P274</accession>
<name>A0A7C2P274_UNCW3</name>
<proteinExistence type="predicted"/>
<organism evidence="2">
    <name type="scientific">candidate division WOR-3 bacterium</name>
    <dbReference type="NCBI Taxonomy" id="2052148"/>
    <lineage>
        <taxon>Bacteria</taxon>
        <taxon>Bacteria division WOR-3</taxon>
    </lineage>
</organism>
<dbReference type="AlphaFoldDB" id="A0A7C2P274"/>
<dbReference type="NCBIfam" id="TIGR02671">
    <property type="entry name" value="cas_csx9"/>
    <property type="match status" value="1"/>
</dbReference>
<sequence length="413" mass="46863">MLHRAMATYPYEGLTKELLSLGMSWVIMNAETLDPDAKELLYAFEGAIRSLKDKIKAHTSKMGKNDRNSFEKVLKKWFNRSAPETYSELFEMVIQETVNLLRDGIIEPDVSLTTIHFDKGGTYLGVEYNGYESKIPNKKPNADHYAILPAIIKQPEYYENQSGFLVPTTGQKAQIRLDPLWFSFMVLGFFIGFSGFIGGKYYLITKPGIEGSWPYEVEDIIVRGLLPITEAGLSRRISFSTEEIYEMKLAMKLAEENRNIPEDLYPLTLHLVSIEGQAYTELKTLQLDLSSISRYLRSYAERIAGLSAGGIDLMVELKEGDVTVWKYPLWALVDVAEKELSGELNGDGEMLAYVFVKDLYRAINSGNKTLIEDSIFRLFRQGRALLEGKGQASGELKKVLKIFMRKPHMEVLL</sequence>
<keyword evidence="1" id="KW-0812">Transmembrane</keyword>
<feature type="transmembrane region" description="Helical" evidence="1">
    <location>
        <begin position="180"/>
        <end position="203"/>
    </location>
</feature>
<keyword evidence="1" id="KW-0472">Membrane</keyword>
<dbReference type="InterPro" id="IPR013488">
    <property type="entry name" value="CRISPR-assoc_prot_Csx9/Cas8a2"/>
</dbReference>
<evidence type="ECO:0000313" key="2">
    <source>
        <dbReference type="EMBL" id="HEN28331.1"/>
    </source>
</evidence>
<keyword evidence="1" id="KW-1133">Transmembrane helix</keyword>
<protein>
    <submittedName>
        <fullName evidence="2">Type I-A CRISPR-associated protein Cas8a2/Csx9</fullName>
    </submittedName>
</protein>
<comment type="caution">
    <text evidence="2">The sequence shown here is derived from an EMBL/GenBank/DDBJ whole genome shotgun (WGS) entry which is preliminary data.</text>
</comment>
<gene>
    <name evidence="2" type="primary">cas8a2</name>
    <name evidence="2" type="ORF">ENQ77_06765</name>
</gene>